<dbReference type="RefSeq" id="WP_004334806.1">
    <property type="nucleotide sequence ID" value="NZ_AMXE01000011.1"/>
</dbReference>
<feature type="region of interest" description="Disordered" evidence="1">
    <location>
        <begin position="1"/>
        <end position="21"/>
    </location>
</feature>
<evidence type="ECO:0000259" key="2">
    <source>
        <dbReference type="PROSITE" id="PS50801"/>
    </source>
</evidence>
<reference evidence="3 4" key="1">
    <citation type="submission" date="2012-09" db="EMBL/GenBank/DDBJ databases">
        <title>Draft Genome Sequences of 6 Strains from Genus Thauera.</title>
        <authorList>
            <person name="Liu B."/>
            <person name="Shapleigh J.P."/>
            <person name="Frostegard A.H."/>
        </authorList>
    </citation>
    <scope>NUCLEOTIDE SEQUENCE [LARGE SCALE GENOMIC DNA]</scope>
    <source>
        <strain evidence="4">47Lol / DSM 12138</strain>
    </source>
</reference>
<dbReference type="STRING" id="1123367.GCA_000621305_03229"/>
<dbReference type="Gene3D" id="3.30.750.24">
    <property type="entry name" value="STAS domain"/>
    <property type="match status" value="2"/>
</dbReference>
<protein>
    <submittedName>
        <fullName evidence="3">Sulfate transporter/antisigma-factor antagonist STAS</fullName>
    </submittedName>
</protein>
<dbReference type="SUPFAM" id="SSF52091">
    <property type="entry name" value="SpoIIaa-like"/>
    <property type="match status" value="1"/>
</dbReference>
<organism evidence="3 4">
    <name type="scientific">Thauera linaloolentis (strain DSM 12138 / JCM 21573 / CCUG 41526 / CIP 105981 / IAM 15112 / NBRC 102519 / 47Lol)</name>
    <dbReference type="NCBI Taxonomy" id="1123367"/>
    <lineage>
        <taxon>Bacteria</taxon>
        <taxon>Pseudomonadati</taxon>
        <taxon>Pseudomonadota</taxon>
        <taxon>Betaproteobacteria</taxon>
        <taxon>Rhodocyclales</taxon>
        <taxon>Zoogloeaceae</taxon>
        <taxon>Thauera</taxon>
    </lineage>
</organism>
<evidence type="ECO:0000313" key="3">
    <source>
        <dbReference type="EMBL" id="ENO89672.1"/>
    </source>
</evidence>
<dbReference type="eggNOG" id="COG1366">
    <property type="taxonomic scope" value="Bacteria"/>
</dbReference>
<feature type="domain" description="STAS" evidence="2">
    <location>
        <begin position="301"/>
        <end position="387"/>
    </location>
</feature>
<keyword evidence="4" id="KW-1185">Reference proteome</keyword>
<gene>
    <name evidence="3" type="ORF">C666_05150</name>
</gene>
<dbReference type="InterPro" id="IPR036513">
    <property type="entry name" value="STAS_dom_sf"/>
</dbReference>
<dbReference type="OrthoDB" id="5298269at2"/>
<dbReference type="Proteomes" id="UP000013232">
    <property type="component" value="Unassembled WGS sequence"/>
</dbReference>
<evidence type="ECO:0000256" key="1">
    <source>
        <dbReference type="SAM" id="MobiDB-lite"/>
    </source>
</evidence>
<sequence>MALSFFGRKRPGGTRPAERAEAVEHAGEAMLPPPTVLSELDFTGGGAGRGLTTAAGEVEVQEIGAGIGAVFEEAAILYANGNVGEAEQVLVATLDDAKATTGEGLWMMLLDLYRLTGQRQRFEARVLDYATRFERSPPPWVDLSAAASRPSGDRTPTVGLSGSLGAQAETQLAQIAAVARRGGAVRIDVGKLRKVADAGCGLLLRLLDELAAERVKVGLSSVEPFIDELARRTVAGQPDGRDTWLLLLELLQFTGDQARFENFAIDYAVTFEESPPSWKGIAAATPRLAEPEAAADDGVPRLSGELCGASNEYLKRLAGLAAERDALKVDCGQLRRVDFVCAGLLFNILATVKAQGKLVTLFNVNAMVAALLRVMSVDQVAHVTLRY</sequence>
<dbReference type="AlphaFoldDB" id="N6Z518"/>
<dbReference type="InterPro" id="IPR002645">
    <property type="entry name" value="STAS_dom"/>
</dbReference>
<name>N6Z518_THAL4</name>
<dbReference type="EMBL" id="AMXE01000011">
    <property type="protein sequence ID" value="ENO89672.1"/>
    <property type="molecule type" value="Genomic_DNA"/>
</dbReference>
<dbReference type="PROSITE" id="PS50801">
    <property type="entry name" value="STAS"/>
    <property type="match status" value="1"/>
</dbReference>
<dbReference type="Pfam" id="PF13466">
    <property type="entry name" value="STAS_2"/>
    <property type="match status" value="1"/>
</dbReference>
<evidence type="ECO:0000313" key="4">
    <source>
        <dbReference type="Proteomes" id="UP000013232"/>
    </source>
</evidence>
<comment type="caution">
    <text evidence="3">The sequence shown here is derived from an EMBL/GenBank/DDBJ whole genome shotgun (WGS) entry which is preliminary data.</text>
</comment>
<accession>N6Z518</accession>
<dbReference type="InterPro" id="IPR058548">
    <property type="entry name" value="MlaB-like_STAS"/>
</dbReference>
<proteinExistence type="predicted"/>